<dbReference type="Proteomes" id="UP000267654">
    <property type="component" value="Unassembled WGS sequence"/>
</dbReference>
<proteinExistence type="predicted"/>
<feature type="non-terminal residue" evidence="1">
    <location>
        <position position="1"/>
    </location>
</feature>
<evidence type="ECO:0000313" key="2">
    <source>
        <dbReference type="Proteomes" id="UP000267654"/>
    </source>
</evidence>
<accession>A0A662DF01</accession>
<comment type="caution">
    <text evidence="1">The sequence shown here is derived from an EMBL/GenBank/DDBJ whole genome shotgun (WGS) entry which is preliminary data.</text>
</comment>
<dbReference type="EMBL" id="QMQB01000040">
    <property type="protein sequence ID" value="RLE14384.1"/>
    <property type="molecule type" value="Genomic_DNA"/>
</dbReference>
<organism evidence="1 2">
    <name type="scientific">Aerophobetes bacterium</name>
    <dbReference type="NCBI Taxonomy" id="2030807"/>
    <lineage>
        <taxon>Bacteria</taxon>
        <taxon>Candidatus Aerophobota</taxon>
    </lineage>
</organism>
<evidence type="ECO:0000313" key="1">
    <source>
        <dbReference type="EMBL" id="RLE14384.1"/>
    </source>
</evidence>
<protein>
    <recommendedName>
        <fullName evidence="3">Radical SAM protein</fullName>
    </recommendedName>
</protein>
<gene>
    <name evidence="1" type="ORF">DRI96_01520</name>
</gene>
<sequence length="82" mass="9622">IREVVETLEFAHKAGVRVKIVQFSPIPGTPEFEKAFKESNLPLDEPLLQNNSIFPLWMRKISYEDLYRIKNMALKFNQELSK</sequence>
<evidence type="ECO:0008006" key="3">
    <source>
        <dbReference type="Google" id="ProtNLM"/>
    </source>
</evidence>
<name>A0A662DF01_UNCAE</name>
<dbReference type="AlphaFoldDB" id="A0A662DF01"/>
<reference evidence="1 2" key="1">
    <citation type="submission" date="2018-06" db="EMBL/GenBank/DDBJ databases">
        <title>Extensive metabolic versatility and redundancy in microbially diverse, dynamic hydrothermal sediments.</title>
        <authorList>
            <person name="Dombrowski N."/>
            <person name="Teske A."/>
            <person name="Baker B.J."/>
        </authorList>
    </citation>
    <scope>NUCLEOTIDE SEQUENCE [LARGE SCALE GENOMIC DNA]</scope>
    <source>
        <strain evidence="1">B19_G9</strain>
    </source>
</reference>